<dbReference type="PANTHER" id="PTHR23111:SF30">
    <property type="entry name" value="ZINC FINGER PROTEIN VAR3, CHLOROPLASTIC"/>
    <property type="match status" value="1"/>
</dbReference>
<proteinExistence type="predicted"/>
<feature type="region of interest" description="Disordered" evidence="5">
    <location>
        <begin position="343"/>
        <end position="402"/>
    </location>
</feature>
<reference evidence="7" key="2">
    <citation type="submission" date="2008-12" db="EMBL/GenBank/DDBJ databases">
        <title>Improved gene annotation of the rice (Oryza sativa) genomes.</title>
        <authorList>
            <person name="Wang J."/>
            <person name="Li R."/>
            <person name="Fan W."/>
            <person name="Huang Q."/>
            <person name="Zhang J."/>
            <person name="Zhou Y."/>
            <person name="Hu Y."/>
            <person name="Zi S."/>
            <person name="Li J."/>
            <person name="Ni P."/>
            <person name="Zheng H."/>
            <person name="Zhang Y."/>
            <person name="Zhao M."/>
            <person name="Hao Q."/>
            <person name="McDermott J."/>
            <person name="Samudrala R."/>
            <person name="Kristiansen K."/>
            <person name="Wong G.K.-S."/>
        </authorList>
    </citation>
    <scope>NUCLEOTIDE SEQUENCE</scope>
</reference>
<evidence type="ECO:0000256" key="4">
    <source>
        <dbReference type="PROSITE-ProRule" id="PRU00322"/>
    </source>
</evidence>
<feature type="compositionally biased region" description="Polar residues" evidence="5">
    <location>
        <begin position="389"/>
        <end position="402"/>
    </location>
</feature>
<dbReference type="Proteomes" id="UP000007752">
    <property type="component" value="Chromosome 1"/>
</dbReference>
<evidence type="ECO:0000256" key="3">
    <source>
        <dbReference type="ARBA" id="ARBA00022833"/>
    </source>
</evidence>
<evidence type="ECO:0000256" key="1">
    <source>
        <dbReference type="ARBA" id="ARBA00022723"/>
    </source>
</evidence>
<feature type="domain" description="RanBP2-type" evidence="6">
    <location>
        <begin position="162"/>
        <end position="191"/>
    </location>
</feature>
<feature type="domain" description="RanBP2-type" evidence="6">
    <location>
        <begin position="195"/>
        <end position="224"/>
    </location>
</feature>
<dbReference type="InterPro" id="IPR036443">
    <property type="entry name" value="Znf_RanBP2_sf"/>
</dbReference>
<organism evidence="7">
    <name type="scientific">Oryza sativa subsp. japonica</name>
    <name type="common">Rice</name>
    <dbReference type="NCBI Taxonomy" id="39947"/>
    <lineage>
        <taxon>Eukaryota</taxon>
        <taxon>Viridiplantae</taxon>
        <taxon>Streptophyta</taxon>
        <taxon>Embryophyta</taxon>
        <taxon>Tracheophyta</taxon>
        <taxon>Spermatophyta</taxon>
        <taxon>Magnoliopsida</taxon>
        <taxon>Liliopsida</taxon>
        <taxon>Poales</taxon>
        <taxon>Poaceae</taxon>
        <taxon>BOP clade</taxon>
        <taxon>Oryzoideae</taxon>
        <taxon>Oryzeae</taxon>
        <taxon>Oryzinae</taxon>
        <taxon>Oryza</taxon>
        <taxon>Oryza sativa</taxon>
    </lineage>
</organism>
<dbReference type="SMART" id="SM00547">
    <property type="entry name" value="ZnF_RBZ"/>
    <property type="match status" value="2"/>
</dbReference>
<accession>B9ETV7</accession>
<name>B9ETV7_ORYSJ</name>
<dbReference type="PANTHER" id="PTHR23111">
    <property type="entry name" value="ZINC FINGER PROTEIN"/>
    <property type="match status" value="1"/>
</dbReference>
<dbReference type="Gene3D" id="4.10.1060.10">
    <property type="entry name" value="Zinc finger, RanBP2-type"/>
    <property type="match status" value="2"/>
</dbReference>
<dbReference type="SUPFAM" id="SSF90209">
    <property type="entry name" value="Ran binding protein zinc finger-like"/>
    <property type="match status" value="1"/>
</dbReference>
<dbReference type="InterPro" id="IPR001876">
    <property type="entry name" value="Znf_RanBP2"/>
</dbReference>
<keyword evidence="1" id="KW-0479">Metal-binding</keyword>
<dbReference type="GO" id="GO:0008270">
    <property type="term" value="F:zinc ion binding"/>
    <property type="evidence" value="ECO:0007669"/>
    <property type="project" value="UniProtKB-KW"/>
</dbReference>
<reference evidence="7" key="1">
    <citation type="journal article" date="2005" name="PLoS Biol.">
        <title>The genomes of Oryza sativa: a history of duplications.</title>
        <authorList>
            <person name="Yu J."/>
            <person name="Wang J."/>
            <person name="Lin W."/>
            <person name="Li S."/>
            <person name="Li H."/>
            <person name="Zhou J."/>
            <person name="Ni P."/>
            <person name="Dong W."/>
            <person name="Hu S."/>
            <person name="Zeng C."/>
            <person name="Zhang J."/>
            <person name="Zhang Y."/>
            <person name="Li R."/>
            <person name="Xu Z."/>
            <person name="Li S."/>
            <person name="Li X."/>
            <person name="Zheng H."/>
            <person name="Cong L."/>
            <person name="Lin L."/>
            <person name="Yin J."/>
            <person name="Geng J."/>
            <person name="Li G."/>
            <person name="Shi J."/>
            <person name="Liu J."/>
            <person name="Lv H."/>
            <person name="Li J."/>
            <person name="Wang J."/>
            <person name="Deng Y."/>
            <person name="Ran L."/>
            <person name="Shi X."/>
            <person name="Wang X."/>
            <person name="Wu Q."/>
            <person name="Li C."/>
            <person name="Ren X."/>
            <person name="Wang J."/>
            <person name="Wang X."/>
            <person name="Li D."/>
            <person name="Liu D."/>
            <person name="Zhang X."/>
            <person name="Ji Z."/>
            <person name="Zhao W."/>
            <person name="Sun Y."/>
            <person name="Zhang Z."/>
            <person name="Bao J."/>
            <person name="Han Y."/>
            <person name="Dong L."/>
            <person name="Ji J."/>
            <person name="Chen P."/>
            <person name="Wu S."/>
            <person name="Liu J."/>
            <person name="Xiao Y."/>
            <person name="Bu D."/>
            <person name="Tan J."/>
            <person name="Yang L."/>
            <person name="Ye C."/>
            <person name="Zhang J."/>
            <person name="Xu J."/>
            <person name="Zhou Y."/>
            <person name="Yu Y."/>
            <person name="Zhang B."/>
            <person name="Zhuang S."/>
            <person name="Wei H."/>
            <person name="Liu B."/>
            <person name="Lei M."/>
            <person name="Yu H."/>
            <person name="Li Y."/>
            <person name="Xu H."/>
            <person name="Wei S."/>
            <person name="He X."/>
            <person name="Fang L."/>
            <person name="Zhang Z."/>
            <person name="Zhang Y."/>
            <person name="Huang X."/>
            <person name="Su Z."/>
            <person name="Tong W."/>
            <person name="Li J."/>
            <person name="Tong Z."/>
            <person name="Li S."/>
            <person name="Ye J."/>
            <person name="Wang L."/>
            <person name="Fang L."/>
            <person name="Lei T."/>
            <person name="Chen C."/>
            <person name="Chen H."/>
            <person name="Xu Z."/>
            <person name="Li H."/>
            <person name="Huang H."/>
            <person name="Zhang F."/>
            <person name="Xu H."/>
            <person name="Li N."/>
            <person name="Zhao C."/>
            <person name="Li S."/>
            <person name="Dong L."/>
            <person name="Huang Y."/>
            <person name="Li L."/>
            <person name="Xi Y."/>
            <person name="Qi Q."/>
            <person name="Li W."/>
            <person name="Zhang B."/>
            <person name="Hu W."/>
            <person name="Zhang Y."/>
            <person name="Tian X."/>
            <person name="Jiao Y."/>
            <person name="Liang X."/>
            <person name="Jin J."/>
            <person name="Gao L."/>
            <person name="Zheng W."/>
            <person name="Hao B."/>
            <person name="Liu S."/>
            <person name="Wang W."/>
            <person name="Yuan L."/>
            <person name="Cao M."/>
            <person name="McDermott J."/>
            <person name="Samudrala R."/>
            <person name="Wang J."/>
            <person name="Wong G.K."/>
            <person name="Yang H."/>
        </authorList>
    </citation>
    <scope>NUCLEOTIDE SEQUENCE [LARGE SCALE GENOMIC DNA]</scope>
</reference>
<keyword evidence="2 4" id="KW-0863">Zinc-finger</keyword>
<sequence length="402" mass="43431">MGGASKLLSSLLLTSSPLRLRPSAGAFALFLSPPASRRHLLLSSPAPLRTLSTASASAAAGGASSDSYSSGSCNSPFPEWSPLVTQSERAETIDIVRYLLSYAYGSPVSYLKDKELTDSAVRNILAEFVSFSGFPQTSSYAESTARQNTLGSRPPGQNIEMKRGDWICTRCSFMNFARNARCLECNEHRPKKMLTGGEWECPQCVYYNYGRNMSCLRCSCKRPGTIPPNPAGAGLDGVAQFLNTSIVGKSEIERKLAENDQKAERWLNKVSQLDDSADLSSLAADEDFPEIMPIRKGVNKFVVSTRKTPLERRLANAQYSSNNSPQDGSSDSKISKTLDRILGRSTSTSVQNNQSGDGDVNTSSNKTTSNLGGIDPVPFVPLSADQFAKPQNSFGDGQSDTQ</sequence>
<dbReference type="EMBL" id="CM000138">
    <property type="protein sequence ID" value="EEE55576.1"/>
    <property type="molecule type" value="Genomic_DNA"/>
</dbReference>
<protein>
    <recommendedName>
        <fullName evidence="6">RanBP2-type domain-containing protein</fullName>
    </recommendedName>
</protein>
<evidence type="ECO:0000313" key="7">
    <source>
        <dbReference type="EMBL" id="EEE55576.1"/>
    </source>
</evidence>
<dbReference type="PROSITE" id="PS50199">
    <property type="entry name" value="ZF_RANBP2_2"/>
    <property type="match status" value="2"/>
</dbReference>
<dbReference type="Pfam" id="PF00641">
    <property type="entry name" value="Zn_ribbon_RanBP"/>
    <property type="match status" value="2"/>
</dbReference>
<dbReference type="AlphaFoldDB" id="B9ETV7"/>
<feature type="compositionally biased region" description="Polar residues" evidence="5">
    <location>
        <begin position="344"/>
        <end position="371"/>
    </location>
</feature>
<evidence type="ECO:0000256" key="5">
    <source>
        <dbReference type="SAM" id="MobiDB-lite"/>
    </source>
</evidence>
<evidence type="ECO:0000259" key="6">
    <source>
        <dbReference type="PROSITE" id="PS50199"/>
    </source>
</evidence>
<keyword evidence="3" id="KW-0862">Zinc</keyword>
<dbReference type="PROSITE" id="PS01358">
    <property type="entry name" value="ZF_RANBP2_1"/>
    <property type="match status" value="2"/>
</dbReference>
<evidence type="ECO:0000256" key="2">
    <source>
        <dbReference type="ARBA" id="ARBA00022771"/>
    </source>
</evidence>
<gene>
    <name evidence="7" type="ORF">OsJ_03859</name>
</gene>